<dbReference type="Proteomes" id="UP000012960">
    <property type="component" value="Unplaced"/>
</dbReference>
<dbReference type="AlphaFoldDB" id="A0A804KGX0"/>
<accession>A0A804KGX0</accession>
<name>A0A804KGX0_MUSAM</name>
<evidence type="ECO:0000256" key="1">
    <source>
        <dbReference type="SAM" id="MobiDB-lite"/>
    </source>
</evidence>
<organism evidence="3 4">
    <name type="scientific">Musa acuminata subsp. malaccensis</name>
    <name type="common">Wild banana</name>
    <name type="synonym">Musa malaccensis</name>
    <dbReference type="NCBI Taxonomy" id="214687"/>
    <lineage>
        <taxon>Eukaryota</taxon>
        <taxon>Viridiplantae</taxon>
        <taxon>Streptophyta</taxon>
        <taxon>Embryophyta</taxon>
        <taxon>Tracheophyta</taxon>
        <taxon>Spermatophyta</taxon>
        <taxon>Magnoliopsida</taxon>
        <taxon>Liliopsida</taxon>
        <taxon>Zingiberales</taxon>
        <taxon>Musaceae</taxon>
        <taxon>Musa</taxon>
    </lineage>
</organism>
<reference evidence="2" key="1">
    <citation type="submission" date="2021-03" db="EMBL/GenBank/DDBJ databases">
        <authorList>
            <consortium name="Genoscope - CEA"/>
            <person name="William W."/>
        </authorList>
    </citation>
    <scope>NUCLEOTIDE SEQUENCE</scope>
    <source>
        <strain evidence="2">Doubled-haploid Pahang</strain>
    </source>
</reference>
<dbReference type="EnsemblPlants" id="Ma09_t07240.1">
    <property type="protein sequence ID" value="Ma09_p07240.1"/>
    <property type="gene ID" value="Ma09_g07240"/>
</dbReference>
<evidence type="ECO:0000313" key="2">
    <source>
        <dbReference type="EMBL" id="CAG1834453.1"/>
    </source>
</evidence>
<proteinExistence type="predicted"/>
<reference evidence="3" key="2">
    <citation type="submission" date="2021-05" db="UniProtKB">
        <authorList>
            <consortium name="EnsemblPlants"/>
        </authorList>
    </citation>
    <scope>IDENTIFICATION</scope>
    <source>
        <strain evidence="3">subsp. malaccensis</strain>
    </source>
</reference>
<dbReference type="EMBL" id="HG996474">
    <property type="protein sequence ID" value="CAG1834453.1"/>
    <property type="molecule type" value="Genomic_DNA"/>
</dbReference>
<sequence>MTTVPGGGYRVDPDEQGLPQGRPQDAGGRRGQLPQRVAKKGTRSLRVDQREYRGGLLRSGARGRSWRREESQHKNVFDWSQVPRERVEASKMHANTMKLVDGLLLESCREVAKTYPGIKSIMRSLLITAVCN</sequence>
<gene>
    <name evidence="2" type="ORF">GSMUA_225580.1</name>
</gene>
<evidence type="ECO:0000313" key="4">
    <source>
        <dbReference type="Proteomes" id="UP000012960"/>
    </source>
</evidence>
<dbReference type="Gramene" id="Ma09_t07240.1">
    <property type="protein sequence ID" value="Ma09_p07240.1"/>
    <property type="gene ID" value="Ma09_g07240"/>
</dbReference>
<protein>
    <submittedName>
        <fullName evidence="2">(wild Malaysian banana) hypothetical protein</fullName>
    </submittedName>
</protein>
<keyword evidence="4" id="KW-1185">Reference proteome</keyword>
<evidence type="ECO:0000313" key="3">
    <source>
        <dbReference type="EnsemblPlants" id="Ma09_p07240.1"/>
    </source>
</evidence>
<feature type="region of interest" description="Disordered" evidence="1">
    <location>
        <begin position="1"/>
        <end position="52"/>
    </location>
</feature>
<dbReference type="InParanoid" id="A0A804KGX0"/>